<organism evidence="7">
    <name type="scientific">Schizophyllum commune (strain H4-8 / FGSC 9210)</name>
    <name type="common">Split gill fungus</name>
    <dbReference type="NCBI Taxonomy" id="578458"/>
    <lineage>
        <taxon>Eukaryota</taxon>
        <taxon>Fungi</taxon>
        <taxon>Dikarya</taxon>
        <taxon>Basidiomycota</taxon>
        <taxon>Agaricomycotina</taxon>
        <taxon>Agaricomycetes</taxon>
        <taxon>Agaricomycetidae</taxon>
        <taxon>Agaricales</taxon>
        <taxon>Schizophyllaceae</taxon>
        <taxon>Schizophyllum</taxon>
    </lineage>
</organism>
<dbReference type="GeneID" id="9587579"/>
<dbReference type="PROSITE" id="PS50005">
    <property type="entry name" value="TPR"/>
    <property type="match status" value="1"/>
</dbReference>
<dbReference type="FunCoup" id="D8Q7S7">
    <property type="interactions" value="226"/>
</dbReference>
<dbReference type="eggNOG" id="KOG3060">
    <property type="taxonomic scope" value="Eukaryota"/>
</dbReference>
<dbReference type="Gene3D" id="1.25.40.10">
    <property type="entry name" value="Tetratricopeptide repeat domain"/>
    <property type="match status" value="1"/>
</dbReference>
<gene>
    <name evidence="6" type="ORF">SCHCODRAFT_82500</name>
</gene>
<dbReference type="OrthoDB" id="124397at2759"/>
<dbReference type="Pfam" id="PF22890">
    <property type="entry name" value="TPR_EMC2"/>
    <property type="match status" value="1"/>
</dbReference>
<evidence type="ECO:0000256" key="3">
    <source>
        <dbReference type="PROSITE-ProRule" id="PRU00339"/>
    </source>
</evidence>
<dbReference type="AlphaFoldDB" id="D8Q7S7"/>
<name>D8Q7S7_SCHCM</name>
<keyword evidence="4" id="KW-0256">Endoplasmic reticulum</keyword>
<keyword evidence="4" id="KW-0472">Membrane</keyword>
<reference evidence="6 7" key="1">
    <citation type="journal article" date="2010" name="Nat. Biotechnol.">
        <title>Genome sequence of the model mushroom Schizophyllum commune.</title>
        <authorList>
            <person name="Ohm R.A."/>
            <person name="de Jong J.F."/>
            <person name="Lugones L.G."/>
            <person name="Aerts A."/>
            <person name="Kothe E."/>
            <person name="Stajich J.E."/>
            <person name="de Vries R.P."/>
            <person name="Record E."/>
            <person name="Levasseur A."/>
            <person name="Baker S.E."/>
            <person name="Bartholomew K.A."/>
            <person name="Coutinho P.M."/>
            <person name="Erdmann S."/>
            <person name="Fowler T.J."/>
            <person name="Gathman A.C."/>
            <person name="Lombard V."/>
            <person name="Henrissat B."/>
            <person name="Knabe N."/>
            <person name="Kuees U."/>
            <person name="Lilly W.W."/>
            <person name="Lindquist E."/>
            <person name="Lucas S."/>
            <person name="Magnuson J.K."/>
            <person name="Piumi F."/>
            <person name="Raudaskoski M."/>
            <person name="Salamov A."/>
            <person name="Schmutz J."/>
            <person name="Schwarze F.W.M.R."/>
            <person name="vanKuyk P.A."/>
            <person name="Horton J.S."/>
            <person name="Grigoriev I.V."/>
            <person name="Woesten H.A.B."/>
        </authorList>
    </citation>
    <scope>NUCLEOTIDE SEQUENCE [LARGE SCALE GENOMIC DNA]</scope>
    <source>
        <strain evidence="7">H4-8 / FGSC 9210</strain>
    </source>
</reference>
<dbReference type="InterPro" id="IPR039856">
    <property type="entry name" value="EMC2-like"/>
</dbReference>
<comment type="subcellular location">
    <subcellularLocation>
        <location evidence="4">Endoplasmic reticulum membrane</location>
        <topology evidence="4">Peripheral membrane protein</topology>
        <orientation evidence="4">Cytoplasmic side</orientation>
    </subcellularLocation>
</comment>
<dbReference type="OMA" id="MSDQEGW"/>
<dbReference type="SUPFAM" id="SSF48452">
    <property type="entry name" value="TPR-like"/>
    <property type="match status" value="1"/>
</dbReference>
<dbReference type="InterPro" id="IPR055217">
    <property type="entry name" value="TPR_EMC2"/>
</dbReference>
<comment type="similarity">
    <text evidence="4">Belongs to the EMC2 family.</text>
</comment>
<keyword evidence="7" id="KW-1185">Reference proteome</keyword>
<dbReference type="Proteomes" id="UP000007431">
    <property type="component" value="Unassembled WGS sequence"/>
</dbReference>
<evidence type="ECO:0000256" key="4">
    <source>
        <dbReference type="RuleBase" id="RU367091"/>
    </source>
</evidence>
<dbReference type="InParanoid" id="D8Q7S7"/>
<proteinExistence type="inferred from homology"/>
<dbReference type="InterPro" id="IPR019734">
    <property type="entry name" value="TPR_rpt"/>
</dbReference>
<dbReference type="STRING" id="578458.D8Q7S7"/>
<dbReference type="RefSeq" id="XP_003031378.1">
    <property type="nucleotide sequence ID" value="XM_003031332.1"/>
</dbReference>
<dbReference type="GO" id="GO:0072546">
    <property type="term" value="C:EMC complex"/>
    <property type="evidence" value="ECO:0007669"/>
    <property type="project" value="UniProtKB-UniRule"/>
</dbReference>
<accession>D8Q7S7</accession>
<dbReference type="InterPro" id="IPR011990">
    <property type="entry name" value="TPR-like_helical_dom_sf"/>
</dbReference>
<comment type="function">
    <text evidence="4">Part of the endoplasmic reticulum membrane protein complex (EMC) that enables the energy-independent insertion into endoplasmic reticulum membranes of newly synthesized membrane proteins.</text>
</comment>
<evidence type="ECO:0000256" key="1">
    <source>
        <dbReference type="ARBA" id="ARBA00022737"/>
    </source>
</evidence>
<keyword evidence="2 3" id="KW-0802">TPR repeat</keyword>
<dbReference type="KEGG" id="scm:SCHCO_02580991"/>
<sequence>MSAATALKTLSDYRTRHSRASQDTFEKGFYILEQKSLAKLGDEAWPFLEQFALAALDIGRFDVADDCIRELSDQFPDSPRVNILTGIRMEATESPETCLKYYDDIQDTESPNPTIWKRRISVLRRAGKIEKAIEELCQLLDTFYNDLEGWVELADMYSSCNQYTPALQSLSHALLLAPQNPFYFLQFAETAHSAGDIPLALKMFLIVVDMCDRDLPTAAKDAVPTGLAVRAWWGVKLCARQLLASRNAKSASDTAIPKDLELIDRLATERVLTSYSSPEKGKAPAGREVVLAFMKAS</sequence>
<feature type="repeat" description="TPR" evidence="3">
    <location>
        <begin position="147"/>
        <end position="180"/>
    </location>
</feature>
<keyword evidence="1" id="KW-0677">Repeat</keyword>
<dbReference type="HOGENOM" id="CLU_052388_1_2_1"/>
<feature type="domain" description="EMC2 TPR-like" evidence="5">
    <location>
        <begin position="102"/>
        <end position="192"/>
    </location>
</feature>
<dbReference type="PANTHER" id="PTHR12760">
    <property type="entry name" value="TETRATRICOPEPTIDE REPEAT PROTEIN"/>
    <property type="match status" value="1"/>
</dbReference>
<comment type="subunit">
    <text evidence="4">Component of the ER membrane protein complex (EMC).</text>
</comment>
<evidence type="ECO:0000313" key="6">
    <source>
        <dbReference type="EMBL" id="EFI96475.1"/>
    </source>
</evidence>
<evidence type="ECO:0000313" key="7">
    <source>
        <dbReference type="Proteomes" id="UP000007431"/>
    </source>
</evidence>
<dbReference type="EMBL" id="GL377307">
    <property type="protein sequence ID" value="EFI96475.1"/>
    <property type="molecule type" value="Genomic_DNA"/>
</dbReference>
<dbReference type="VEuPathDB" id="FungiDB:SCHCODRAFT_02580991"/>
<protein>
    <recommendedName>
        <fullName evidence="4">ER membrane protein complex subunit 2</fullName>
    </recommendedName>
</protein>
<evidence type="ECO:0000256" key="2">
    <source>
        <dbReference type="ARBA" id="ARBA00022803"/>
    </source>
</evidence>
<evidence type="ECO:0000259" key="5">
    <source>
        <dbReference type="Pfam" id="PF22890"/>
    </source>
</evidence>